<dbReference type="Gene3D" id="3.50.50.60">
    <property type="entry name" value="FAD/NAD(P)-binding domain"/>
    <property type="match status" value="1"/>
</dbReference>
<evidence type="ECO:0000256" key="5">
    <source>
        <dbReference type="ARBA" id="ARBA00022827"/>
    </source>
</evidence>
<evidence type="ECO:0000256" key="2">
    <source>
        <dbReference type="ARBA" id="ARBA00007330"/>
    </source>
</evidence>
<evidence type="ECO:0000256" key="6">
    <source>
        <dbReference type="ARBA" id="ARBA00023002"/>
    </source>
</evidence>
<dbReference type="InParanoid" id="C1F2T9"/>
<name>C1F2T9_ACIC5</name>
<protein>
    <recommendedName>
        <fullName evidence="7">Glycerol-3-phosphate dehydrogenase</fullName>
        <ecNumber evidence="7">1.1.5.3</ecNumber>
    </recommendedName>
</protein>
<accession>C1F2T9</accession>
<evidence type="ECO:0000256" key="4">
    <source>
        <dbReference type="ARBA" id="ARBA00022798"/>
    </source>
</evidence>
<dbReference type="GO" id="GO:0004368">
    <property type="term" value="F:glycerol-3-phosphate dehydrogenase (quinone) activity"/>
    <property type="evidence" value="ECO:0007669"/>
    <property type="project" value="UniProtKB-EC"/>
</dbReference>
<dbReference type="eggNOG" id="COG0578">
    <property type="taxonomic scope" value="Bacteria"/>
</dbReference>
<dbReference type="PROSITE" id="PS00978">
    <property type="entry name" value="FAD_G3PDH_2"/>
    <property type="match status" value="1"/>
</dbReference>
<dbReference type="KEGG" id="aca:ACP_0838"/>
<dbReference type="AlphaFoldDB" id="C1F2T9"/>
<evidence type="ECO:0000313" key="11">
    <source>
        <dbReference type="Proteomes" id="UP000002207"/>
    </source>
</evidence>
<dbReference type="GO" id="GO:0006071">
    <property type="term" value="P:glycerol metabolic process"/>
    <property type="evidence" value="ECO:0007669"/>
    <property type="project" value="UniProtKB-KW"/>
</dbReference>
<keyword evidence="5" id="KW-0274">FAD</keyword>
<dbReference type="SUPFAM" id="SSF51905">
    <property type="entry name" value="FAD/NAD(P)-binding domain"/>
    <property type="match status" value="1"/>
</dbReference>
<evidence type="ECO:0000256" key="3">
    <source>
        <dbReference type="ARBA" id="ARBA00022630"/>
    </source>
</evidence>
<sequence length="545" mass="60027">MEQPVNREQMLARIQAHPEPWDMIIIGGGATGAGVAVDAASRGFDVLLLEAVDFGKGTSSRSTKLVHGGVRYLEQGNVSLVMSALKERGLLRQNAPHLVSDLAFIVPNYAWWQTPFYGAGLKVYDLLAGRYGFGKSRILSEQETIERLPNIERHELRGGVVYYDGQFDDARLLIDLIATAADHGATLLNYMPVIAINKSAAASQPDELIRGVTARDSESGETFDLEARVVVNATGIFTDEVRHMADPDADKMIAPSQGIHLVFDKSFLRGDSALMVPRTSDGRVLFAIPWHNHTVVGTTDTPIPEPLYEPRPLEEEIEFILETAAQYLSRPPKRSDVLSVYVGVRPLVKSEHAGSKTSSLSRDHVIHIDNYGLLTITGGKWTTYRHMAEDCVDHAITLGPLEDRPCQTRNLRIHGYCEDTRGLGHLYVYGAEADNIRAIAEAEPHLAAPLHPQLPYTGAEVAWAVRHEMARTVEDVLARRTRALFLNAHAAIEMARPVATLMAAELRLPANHAQSWIDAQTSAFVELAKQYTLSATQSTVITEKP</sequence>
<dbReference type="STRING" id="240015.ACP_0838"/>
<dbReference type="PANTHER" id="PTHR11985:SF35">
    <property type="entry name" value="ANAEROBIC GLYCEROL-3-PHOSPHATE DEHYDROGENASE SUBUNIT A"/>
    <property type="match status" value="1"/>
</dbReference>
<evidence type="ECO:0000313" key="10">
    <source>
        <dbReference type="EMBL" id="ACO33618.1"/>
    </source>
</evidence>
<evidence type="ECO:0000256" key="7">
    <source>
        <dbReference type="RuleBase" id="RU361217"/>
    </source>
</evidence>
<keyword evidence="4" id="KW-0319">Glycerol metabolism</keyword>
<keyword evidence="11" id="KW-1185">Reference proteome</keyword>
<dbReference type="EC" id="1.1.5.3" evidence="7"/>
<comment type="similarity">
    <text evidence="2 7">Belongs to the FAD-dependent glycerol-3-phosphate dehydrogenase family.</text>
</comment>
<dbReference type="InterPro" id="IPR038299">
    <property type="entry name" value="DAO_C_sf"/>
</dbReference>
<dbReference type="Proteomes" id="UP000002207">
    <property type="component" value="Chromosome"/>
</dbReference>
<gene>
    <name evidence="10" type="ordered locus">ACP_0838</name>
</gene>
<dbReference type="InterPro" id="IPR031656">
    <property type="entry name" value="DAO_C"/>
</dbReference>
<evidence type="ECO:0000259" key="9">
    <source>
        <dbReference type="Pfam" id="PF16901"/>
    </source>
</evidence>
<proteinExistence type="inferred from homology"/>
<keyword evidence="6 7" id="KW-0560">Oxidoreductase</keyword>
<keyword evidence="3 7" id="KW-0285">Flavoprotein</keyword>
<dbReference type="GO" id="GO:0009331">
    <property type="term" value="C:glycerol-3-phosphate dehydrogenase (FAD) complex"/>
    <property type="evidence" value="ECO:0007669"/>
    <property type="project" value="UniProtKB-UniRule"/>
</dbReference>
<dbReference type="HOGENOM" id="CLU_015740_4_1_0"/>
<dbReference type="Gene3D" id="3.30.9.10">
    <property type="entry name" value="D-Amino Acid Oxidase, subunit A, domain 2"/>
    <property type="match status" value="1"/>
</dbReference>
<comment type="cofactor">
    <cofactor evidence="1 7">
        <name>FAD</name>
        <dbReference type="ChEBI" id="CHEBI:57692"/>
    </cofactor>
</comment>
<comment type="catalytic activity">
    <reaction evidence="7">
        <text>a quinone + sn-glycerol 3-phosphate = dihydroxyacetone phosphate + a quinol</text>
        <dbReference type="Rhea" id="RHEA:18977"/>
        <dbReference type="ChEBI" id="CHEBI:24646"/>
        <dbReference type="ChEBI" id="CHEBI:57597"/>
        <dbReference type="ChEBI" id="CHEBI:57642"/>
        <dbReference type="ChEBI" id="CHEBI:132124"/>
        <dbReference type="EC" id="1.1.5.3"/>
    </reaction>
</comment>
<feature type="domain" description="Alpha-glycerophosphate oxidase C-terminal" evidence="9">
    <location>
        <begin position="427"/>
        <end position="507"/>
    </location>
</feature>
<organism evidence="10 11">
    <name type="scientific">Acidobacterium capsulatum (strain ATCC 51196 / DSM 11244 / BCRC 80197 / JCM 7670 / NBRC 15755 / NCIMB 13165 / 161)</name>
    <dbReference type="NCBI Taxonomy" id="240015"/>
    <lineage>
        <taxon>Bacteria</taxon>
        <taxon>Pseudomonadati</taxon>
        <taxon>Acidobacteriota</taxon>
        <taxon>Terriglobia</taxon>
        <taxon>Terriglobales</taxon>
        <taxon>Acidobacteriaceae</taxon>
        <taxon>Acidobacterium</taxon>
    </lineage>
</organism>
<dbReference type="Pfam" id="PF16901">
    <property type="entry name" value="DAO_C"/>
    <property type="match status" value="1"/>
</dbReference>
<dbReference type="InterPro" id="IPR036188">
    <property type="entry name" value="FAD/NAD-bd_sf"/>
</dbReference>
<dbReference type="Gene3D" id="1.10.8.870">
    <property type="entry name" value="Alpha-glycerophosphate oxidase, cap domain"/>
    <property type="match status" value="1"/>
</dbReference>
<evidence type="ECO:0000259" key="8">
    <source>
        <dbReference type="Pfam" id="PF01266"/>
    </source>
</evidence>
<dbReference type="InterPro" id="IPR000447">
    <property type="entry name" value="G3P_DH_FAD-dep"/>
</dbReference>
<dbReference type="EMBL" id="CP001472">
    <property type="protein sequence ID" value="ACO33618.1"/>
    <property type="molecule type" value="Genomic_DNA"/>
</dbReference>
<dbReference type="PRINTS" id="PR01001">
    <property type="entry name" value="FADG3PDH"/>
</dbReference>
<dbReference type="PROSITE" id="PS00977">
    <property type="entry name" value="FAD_G3PDH_1"/>
    <property type="match status" value="1"/>
</dbReference>
<evidence type="ECO:0000256" key="1">
    <source>
        <dbReference type="ARBA" id="ARBA00001974"/>
    </source>
</evidence>
<feature type="domain" description="FAD dependent oxidoreductase" evidence="8">
    <location>
        <begin position="22"/>
        <end position="385"/>
    </location>
</feature>
<reference evidence="10 11" key="1">
    <citation type="journal article" date="2009" name="Appl. Environ. Microbiol.">
        <title>Three genomes from the phylum Acidobacteria provide insight into the lifestyles of these microorganisms in soils.</title>
        <authorList>
            <person name="Ward N.L."/>
            <person name="Challacombe J.F."/>
            <person name="Janssen P.H."/>
            <person name="Henrissat B."/>
            <person name="Coutinho P.M."/>
            <person name="Wu M."/>
            <person name="Xie G."/>
            <person name="Haft D.H."/>
            <person name="Sait M."/>
            <person name="Badger J."/>
            <person name="Barabote R.D."/>
            <person name="Bradley B."/>
            <person name="Brettin T.S."/>
            <person name="Brinkac L.M."/>
            <person name="Bruce D."/>
            <person name="Creasy T."/>
            <person name="Daugherty S.C."/>
            <person name="Davidsen T.M."/>
            <person name="DeBoy R.T."/>
            <person name="Detter J.C."/>
            <person name="Dodson R.J."/>
            <person name="Durkin A.S."/>
            <person name="Ganapathy A."/>
            <person name="Gwinn-Giglio M."/>
            <person name="Han C.S."/>
            <person name="Khouri H."/>
            <person name="Kiss H."/>
            <person name="Kothari S.P."/>
            <person name="Madupu R."/>
            <person name="Nelson K.E."/>
            <person name="Nelson W.C."/>
            <person name="Paulsen I."/>
            <person name="Penn K."/>
            <person name="Ren Q."/>
            <person name="Rosovitz M.J."/>
            <person name="Selengut J.D."/>
            <person name="Shrivastava S."/>
            <person name="Sullivan S.A."/>
            <person name="Tapia R."/>
            <person name="Thompson L.S."/>
            <person name="Watkins K.L."/>
            <person name="Yang Q."/>
            <person name="Yu C."/>
            <person name="Zafar N."/>
            <person name="Zhou L."/>
            <person name="Kuske C.R."/>
        </authorList>
    </citation>
    <scope>NUCLEOTIDE SEQUENCE [LARGE SCALE GENOMIC DNA]</scope>
    <source>
        <strain evidence="11">ATCC 51196 / DSM 11244 / BCRC 80197 / JCM 7670 / NBRC 15755 / NCIMB 13165 / 161</strain>
    </source>
</reference>
<dbReference type="GO" id="GO:0046168">
    <property type="term" value="P:glycerol-3-phosphate catabolic process"/>
    <property type="evidence" value="ECO:0007669"/>
    <property type="project" value="TreeGrafter"/>
</dbReference>
<dbReference type="Pfam" id="PF01266">
    <property type="entry name" value="DAO"/>
    <property type="match status" value="1"/>
</dbReference>
<dbReference type="InterPro" id="IPR006076">
    <property type="entry name" value="FAD-dep_OxRdtase"/>
</dbReference>
<dbReference type="PANTHER" id="PTHR11985">
    <property type="entry name" value="GLYCEROL-3-PHOSPHATE DEHYDROGENASE"/>
    <property type="match status" value="1"/>
</dbReference>
<dbReference type="FunCoup" id="C1F2T9">
    <property type="interactions" value="372"/>
</dbReference>